<sequence>MTPVAKEVAITLNGWGHMFSGDQPAALRWRQLGGLVFPNARRLTVRFGEPEHVFTESVNVAICNADDFVALIRTAMIPSLCRVAFTGPDSSHVSAVSKSPALSGLVSGLSVGIKRVELPSCFLELYPPVSYDCFTDVTHLVCEDVGDSAEDIIYIVNCNAPALVDLRVHGLPSTFAHELVYDEVGDYFVYECLKRLELGLVASEGPAKQFVAGAKPFPGLKSLELKGEYPVYQDVWYERLIREIPYVKYTRA</sequence>
<gene>
    <name evidence="1" type="ORF">IWW38_003429</name>
</gene>
<evidence type="ECO:0000313" key="1">
    <source>
        <dbReference type="EMBL" id="KAJ2891899.1"/>
    </source>
</evidence>
<reference evidence="1" key="1">
    <citation type="submission" date="2022-07" db="EMBL/GenBank/DDBJ databases">
        <title>Phylogenomic reconstructions and comparative analyses of Kickxellomycotina fungi.</title>
        <authorList>
            <person name="Reynolds N.K."/>
            <person name="Stajich J.E."/>
            <person name="Barry K."/>
            <person name="Grigoriev I.V."/>
            <person name="Crous P."/>
            <person name="Smith M.E."/>
        </authorList>
    </citation>
    <scope>NUCLEOTIDE SEQUENCE</scope>
    <source>
        <strain evidence="1">CBS 190363</strain>
    </source>
</reference>
<dbReference type="Proteomes" id="UP001139981">
    <property type="component" value="Unassembled WGS sequence"/>
</dbReference>
<dbReference type="EMBL" id="JANBVB010000863">
    <property type="protein sequence ID" value="KAJ2891899.1"/>
    <property type="molecule type" value="Genomic_DNA"/>
</dbReference>
<protein>
    <submittedName>
        <fullName evidence="1">Uncharacterized protein</fullName>
    </submittedName>
</protein>
<accession>A0ACC1M1H5</accession>
<name>A0ACC1M1H5_9FUNG</name>
<keyword evidence="2" id="KW-1185">Reference proteome</keyword>
<comment type="caution">
    <text evidence="1">The sequence shown here is derived from an EMBL/GenBank/DDBJ whole genome shotgun (WGS) entry which is preliminary data.</text>
</comment>
<evidence type="ECO:0000313" key="2">
    <source>
        <dbReference type="Proteomes" id="UP001139981"/>
    </source>
</evidence>
<proteinExistence type="predicted"/>
<organism evidence="1 2">
    <name type="scientific">Coemansia aciculifera</name>
    <dbReference type="NCBI Taxonomy" id="417176"/>
    <lineage>
        <taxon>Eukaryota</taxon>
        <taxon>Fungi</taxon>
        <taxon>Fungi incertae sedis</taxon>
        <taxon>Zoopagomycota</taxon>
        <taxon>Kickxellomycotina</taxon>
        <taxon>Kickxellomycetes</taxon>
        <taxon>Kickxellales</taxon>
        <taxon>Kickxellaceae</taxon>
        <taxon>Coemansia</taxon>
    </lineage>
</organism>